<organism evidence="2 3">
    <name type="scientific">Rouxiella aceris</name>
    <dbReference type="NCBI Taxonomy" id="2703884"/>
    <lineage>
        <taxon>Bacteria</taxon>
        <taxon>Pseudomonadati</taxon>
        <taxon>Pseudomonadota</taxon>
        <taxon>Gammaproteobacteria</taxon>
        <taxon>Enterobacterales</taxon>
        <taxon>Yersiniaceae</taxon>
        <taxon>Rouxiella</taxon>
    </lineage>
</organism>
<gene>
    <name evidence="2" type="ORF">GW590_02705</name>
</gene>
<dbReference type="Proteomes" id="UP000585363">
    <property type="component" value="Unassembled WGS sequence"/>
</dbReference>
<dbReference type="EMBL" id="JAADJU010000001">
    <property type="protein sequence ID" value="NMP25788.1"/>
    <property type="molecule type" value="Genomic_DNA"/>
</dbReference>
<name>A0A848MC14_9GAMM</name>
<dbReference type="AlphaFoldDB" id="A0A848MC14"/>
<feature type="compositionally biased region" description="Low complexity" evidence="1">
    <location>
        <begin position="1"/>
        <end position="14"/>
    </location>
</feature>
<feature type="compositionally biased region" description="Low complexity" evidence="1">
    <location>
        <begin position="33"/>
        <end position="64"/>
    </location>
</feature>
<evidence type="ECO:0000313" key="3">
    <source>
        <dbReference type="Proteomes" id="UP000585363"/>
    </source>
</evidence>
<accession>A0A848MC14</accession>
<keyword evidence="3" id="KW-1185">Reference proteome</keyword>
<sequence length="70" mass="6699">MSISAIGSSTSIASVQTTAKSDEPIKVHHHRSGGASSALGGLSSAISASSSSSSVNASGQSVGNIINVTA</sequence>
<evidence type="ECO:0000256" key="1">
    <source>
        <dbReference type="SAM" id="MobiDB-lite"/>
    </source>
</evidence>
<evidence type="ECO:0000313" key="2">
    <source>
        <dbReference type="EMBL" id="NMP25788.1"/>
    </source>
</evidence>
<comment type="caution">
    <text evidence="2">The sequence shown here is derived from an EMBL/GenBank/DDBJ whole genome shotgun (WGS) entry which is preliminary data.</text>
</comment>
<feature type="region of interest" description="Disordered" evidence="1">
    <location>
        <begin position="1"/>
        <end position="70"/>
    </location>
</feature>
<dbReference type="RefSeq" id="WP_169401465.1">
    <property type="nucleotide sequence ID" value="NZ_JAADJU010000001.1"/>
</dbReference>
<reference evidence="2 3" key="1">
    <citation type="submission" date="2020-01" db="EMBL/GenBank/DDBJ databases">
        <authorList>
            <person name="Lee S.D."/>
        </authorList>
    </citation>
    <scope>NUCLEOTIDE SEQUENCE [LARGE SCALE GENOMIC DNA]</scope>
    <source>
        <strain evidence="2 3">SAP-1</strain>
    </source>
</reference>
<protein>
    <submittedName>
        <fullName evidence="2">Uncharacterized protein</fullName>
    </submittedName>
</protein>
<proteinExistence type="predicted"/>
<reference evidence="2 3" key="2">
    <citation type="submission" date="2020-06" db="EMBL/GenBank/DDBJ databases">
        <title>Polyphasic characterization of a Rahnella strain isolated from tree sap.</title>
        <authorList>
            <person name="Kim I.S."/>
        </authorList>
    </citation>
    <scope>NUCLEOTIDE SEQUENCE [LARGE SCALE GENOMIC DNA]</scope>
    <source>
        <strain evidence="2 3">SAP-1</strain>
    </source>
</reference>